<evidence type="ECO:0000256" key="4">
    <source>
        <dbReference type="ARBA" id="ARBA00022448"/>
    </source>
</evidence>
<dbReference type="InterPro" id="IPR051472">
    <property type="entry name" value="T3SS_Stator/FliH"/>
</dbReference>
<dbReference type="GO" id="GO:0005829">
    <property type="term" value="C:cytosol"/>
    <property type="evidence" value="ECO:0007669"/>
    <property type="project" value="TreeGrafter"/>
</dbReference>
<organism evidence="9 10">
    <name type="scientific">Sphingobium jiangsuense</name>
    <dbReference type="NCBI Taxonomy" id="870476"/>
    <lineage>
        <taxon>Bacteria</taxon>
        <taxon>Pseudomonadati</taxon>
        <taxon>Pseudomonadota</taxon>
        <taxon>Alphaproteobacteria</taxon>
        <taxon>Sphingomonadales</taxon>
        <taxon>Sphingomonadaceae</taxon>
        <taxon>Sphingobium</taxon>
    </lineage>
</organism>
<dbReference type="Proteomes" id="UP000571950">
    <property type="component" value="Unassembled WGS sequence"/>
</dbReference>
<evidence type="ECO:0000313" key="10">
    <source>
        <dbReference type="Proteomes" id="UP000571950"/>
    </source>
</evidence>
<feature type="domain" description="Flagellar assembly protein FliH/Type III secretion system HrpE" evidence="8">
    <location>
        <begin position="97"/>
        <end position="199"/>
    </location>
</feature>
<dbReference type="PANTHER" id="PTHR34982">
    <property type="entry name" value="YOP PROTEINS TRANSLOCATION PROTEIN L"/>
    <property type="match status" value="1"/>
</dbReference>
<dbReference type="RefSeq" id="WP_188070540.1">
    <property type="nucleotide sequence ID" value="NZ_BSPS01000022.1"/>
</dbReference>
<dbReference type="Pfam" id="PF02108">
    <property type="entry name" value="FliH"/>
    <property type="match status" value="1"/>
</dbReference>
<dbReference type="GO" id="GO:0044781">
    <property type="term" value="P:bacterial-type flagellum organization"/>
    <property type="evidence" value="ECO:0007669"/>
    <property type="project" value="UniProtKB-KW"/>
</dbReference>
<evidence type="ECO:0000256" key="1">
    <source>
        <dbReference type="ARBA" id="ARBA00003041"/>
    </source>
</evidence>
<keyword evidence="4" id="KW-0813">Transport</keyword>
<dbReference type="PANTHER" id="PTHR34982:SF1">
    <property type="entry name" value="FLAGELLAR ASSEMBLY PROTEIN FLIH"/>
    <property type="match status" value="1"/>
</dbReference>
<evidence type="ECO:0000313" key="9">
    <source>
        <dbReference type="EMBL" id="MBB3924974.1"/>
    </source>
</evidence>
<sequence length="220" mass="23507">MSRVLAACHRDEALPVAIGALAGTRNQPIFLERFTGAQPVANGRPLIPAASGPMVGVDEPAIDPVDQIRAEAFAQGFDEGMRLAGENMAADQEIRERLIHALEQMAPVANGELSALLSVTVLRLVEQIVGKVSVDPELLAKRVAAVAAFIEEEQGRNQLRVHPDDIALLAGHEFGIVLTPDPAIARGSVRLETSEGWIEDGPDVQLSRLKAMLDTMEGQG</sequence>
<evidence type="ECO:0000256" key="2">
    <source>
        <dbReference type="ARBA" id="ARBA00006602"/>
    </source>
</evidence>
<keyword evidence="9" id="KW-0966">Cell projection</keyword>
<reference evidence="9 10" key="1">
    <citation type="submission" date="2020-08" db="EMBL/GenBank/DDBJ databases">
        <title>Genomic Encyclopedia of Type Strains, Phase IV (KMG-IV): sequencing the most valuable type-strain genomes for metagenomic binning, comparative biology and taxonomic classification.</title>
        <authorList>
            <person name="Goeker M."/>
        </authorList>
    </citation>
    <scope>NUCLEOTIDE SEQUENCE [LARGE SCALE GENOMIC DNA]</scope>
    <source>
        <strain evidence="9 10">DSM 26189</strain>
    </source>
</reference>
<dbReference type="EMBL" id="JACIDT010000002">
    <property type="protein sequence ID" value="MBB3924974.1"/>
    <property type="molecule type" value="Genomic_DNA"/>
</dbReference>
<comment type="similarity">
    <text evidence="2">Belongs to the FliH family.</text>
</comment>
<keyword evidence="9" id="KW-0282">Flagellum</keyword>
<accession>A0A7W6FPF2</accession>
<protein>
    <recommendedName>
        <fullName evidence="3">Flagellar assembly protein FliH</fullName>
    </recommendedName>
</protein>
<evidence type="ECO:0000256" key="6">
    <source>
        <dbReference type="ARBA" id="ARBA00022927"/>
    </source>
</evidence>
<dbReference type="GO" id="GO:0015031">
    <property type="term" value="P:protein transport"/>
    <property type="evidence" value="ECO:0007669"/>
    <property type="project" value="UniProtKB-KW"/>
</dbReference>
<keyword evidence="6" id="KW-0653">Protein transport</keyword>
<comment type="caution">
    <text evidence="9">The sequence shown here is derived from an EMBL/GenBank/DDBJ whole genome shotgun (WGS) entry which is preliminary data.</text>
</comment>
<keyword evidence="10" id="KW-1185">Reference proteome</keyword>
<dbReference type="InterPro" id="IPR018035">
    <property type="entry name" value="Flagellar_FliH/T3SS_HrpE"/>
</dbReference>
<evidence type="ECO:0000259" key="8">
    <source>
        <dbReference type="Pfam" id="PF02108"/>
    </source>
</evidence>
<keyword evidence="7" id="KW-1006">Bacterial flagellum protein export</keyword>
<keyword evidence="9" id="KW-0969">Cilium</keyword>
<evidence type="ECO:0000256" key="5">
    <source>
        <dbReference type="ARBA" id="ARBA00022795"/>
    </source>
</evidence>
<proteinExistence type="inferred from homology"/>
<dbReference type="AlphaFoldDB" id="A0A7W6FPF2"/>
<comment type="function">
    <text evidence="1">Needed for flagellar regrowth and assembly.</text>
</comment>
<evidence type="ECO:0000256" key="3">
    <source>
        <dbReference type="ARBA" id="ARBA00016507"/>
    </source>
</evidence>
<gene>
    <name evidence="9" type="ORF">GGR43_000675</name>
</gene>
<evidence type="ECO:0000256" key="7">
    <source>
        <dbReference type="ARBA" id="ARBA00023225"/>
    </source>
</evidence>
<keyword evidence="5" id="KW-1005">Bacterial flagellum biogenesis</keyword>
<name>A0A7W6FPF2_9SPHN</name>